<dbReference type="Proteomes" id="UP000298416">
    <property type="component" value="Unassembled WGS sequence"/>
</dbReference>
<protein>
    <submittedName>
        <fullName evidence="2">Uncharacterized protein</fullName>
    </submittedName>
</protein>
<feature type="region of interest" description="Disordered" evidence="1">
    <location>
        <begin position="65"/>
        <end position="97"/>
    </location>
</feature>
<name>A0A8X8XHW4_SALSN</name>
<feature type="region of interest" description="Disordered" evidence="1">
    <location>
        <begin position="1"/>
        <end position="39"/>
    </location>
</feature>
<evidence type="ECO:0000313" key="2">
    <source>
        <dbReference type="EMBL" id="KAG6414100.1"/>
    </source>
</evidence>
<proteinExistence type="predicted"/>
<feature type="compositionally biased region" description="Basic and acidic residues" evidence="1">
    <location>
        <begin position="29"/>
        <end position="39"/>
    </location>
</feature>
<reference evidence="2" key="1">
    <citation type="submission" date="2018-01" db="EMBL/GenBank/DDBJ databases">
        <authorList>
            <person name="Mao J.F."/>
        </authorList>
    </citation>
    <scope>NUCLEOTIDE SEQUENCE</scope>
    <source>
        <strain evidence="2">Huo1</strain>
        <tissue evidence="2">Leaf</tissue>
    </source>
</reference>
<accession>A0A8X8XHW4</accession>
<comment type="caution">
    <text evidence="2">The sequence shown here is derived from an EMBL/GenBank/DDBJ whole genome shotgun (WGS) entry which is preliminary data.</text>
</comment>
<sequence>MAERRYGGRRGDARGGGRGGGRGDLPNEEAARQRDLRDIEIDDLRQQVRDLLRDIEIGDLRRQVQDLQRRKERRRKFNSMRSNASERHLMDNPIFGNVCSGQPKSSSKFGGFNKQSDFDHDSIFKSSDTDEPSKNCNNNILSMPEYAMPIYDDDMLSMLVYDTPIVYDEDIFYELPGLVSKSPPPSVKFDDAAEDEDVAVNDDEELEEKVAMPQREARFITGFGDSAVKKTRMDGLSRVSLADVSIKSQKDWEKYWVLKKKKKKEPCELDQCFIQLTDTFMEVQEKAEFRRNEWRHFLHYLDKKAGVDKNTKSGHSTQAKPKCSTDSKVD</sequence>
<dbReference type="EMBL" id="PNBA02000009">
    <property type="protein sequence ID" value="KAG6414100.1"/>
    <property type="molecule type" value="Genomic_DNA"/>
</dbReference>
<evidence type="ECO:0000256" key="1">
    <source>
        <dbReference type="SAM" id="MobiDB-lite"/>
    </source>
</evidence>
<feature type="compositionally biased region" description="Basic and acidic residues" evidence="1">
    <location>
        <begin position="1"/>
        <end position="15"/>
    </location>
</feature>
<evidence type="ECO:0000313" key="3">
    <source>
        <dbReference type="Proteomes" id="UP000298416"/>
    </source>
</evidence>
<feature type="region of interest" description="Disordered" evidence="1">
    <location>
        <begin position="307"/>
        <end position="330"/>
    </location>
</feature>
<reference evidence="2" key="2">
    <citation type="submission" date="2020-08" db="EMBL/GenBank/DDBJ databases">
        <title>Plant Genome Project.</title>
        <authorList>
            <person name="Zhang R.-G."/>
        </authorList>
    </citation>
    <scope>NUCLEOTIDE SEQUENCE</scope>
    <source>
        <strain evidence="2">Huo1</strain>
        <tissue evidence="2">Leaf</tissue>
    </source>
</reference>
<gene>
    <name evidence="2" type="ORF">SASPL_126818</name>
</gene>
<organism evidence="2">
    <name type="scientific">Salvia splendens</name>
    <name type="common">Scarlet sage</name>
    <dbReference type="NCBI Taxonomy" id="180675"/>
    <lineage>
        <taxon>Eukaryota</taxon>
        <taxon>Viridiplantae</taxon>
        <taxon>Streptophyta</taxon>
        <taxon>Embryophyta</taxon>
        <taxon>Tracheophyta</taxon>
        <taxon>Spermatophyta</taxon>
        <taxon>Magnoliopsida</taxon>
        <taxon>eudicotyledons</taxon>
        <taxon>Gunneridae</taxon>
        <taxon>Pentapetalae</taxon>
        <taxon>asterids</taxon>
        <taxon>lamiids</taxon>
        <taxon>Lamiales</taxon>
        <taxon>Lamiaceae</taxon>
        <taxon>Nepetoideae</taxon>
        <taxon>Mentheae</taxon>
        <taxon>Salviinae</taxon>
        <taxon>Salvia</taxon>
        <taxon>Salvia subgen. Calosphace</taxon>
        <taxon>core Calosphace</taxon>
    </lineage>
</organism>
<keyword evidence="3" id="KW-1185">Reference proteome</keyword>
<dbReference type="AlphaFoldDB" id="A0A8X8XHW4"/>